<dbReference type="EMBL" id="BTGU01000005">
    <property type="protein sequence ID" value="GMN35630.1"/>
    <property type="molecule type" value="Genomic_DNA"/>
</dbReference>
<name>A0AA87ZLZ3_FICCA</name>
<dbReference type="GO" id="GO:0005536">
    <property type="term" value="F:D-glucose binding"/>
    <property type="evidence" value="ECO:0007669"/>
    <property type="project" value="UniProtKB-ARBA"/>
</dbReference>
<protein>
    <recommendedName>
        <fullName evidence="4">Jacalin-type lectin domain-containing protein</fullName>
    </recommendedName>
</protein>
<reference evidence="5" key="1">
    <citation type="submission" date="2023-07" db="EMBL/GenBank/DDBJ databases">
        <title>draft genome sequence of fig (Ficus carica).</title>
        <authorList>
            <person name="Takahashi T."/>
            <person name="Nishimura K."/>
        </authorList>
    </citation>
    <scope>NUCLEOTIDE SEQUENCE</scope>
</reference>
<dbReference type="Pfam" id="PF01419">
    <property type="entry name" value="Jacalin"/>
    <property type="match status" value="3"/>
</dbReference>
<feature type="region of interest" description="Disordered" evidence="3">
    <location>
        <begin position="517"/>
        <end position="537"/>
    </location>
</feature>
<dbReference type="CDD" id="cd09612">
    <property type="entry name" value="Jacalin"/>
    <property type="match status" value="3"/>
</dbReference>
<dbReference type="InterPro" id="IPR001229">
    <property type="entry name" value="Jacalin-like_lectin_dom"/>
</dbReference>
<dbReference type="InterPro" id="IPR033734">
    <property type="entry name" value="Jacalin-like_lectin_dom_plant"/>
</dbReference>
<sequence>MERNEKSRVSAGPWGGECGTRWDDGVFCSIRQMVISYGAVVDAVQIEYDTKGCAVWSEKHGGGGGVKTDRVKLDHPEEYLVSISGHYGQIPEYGPAVVRSLVLESNKRRYGPFGFQKGTHFSFSLTGGKIVGFHGRSGHHLDSIGVHLKPFVVIKSAHTQSQAHILAQNRMGGGAGVGGNKGFDIMDAVREKMDNMLISNSAFGEYERKEKVFTSSEAPKGTPNMRQVGREKENYTFMSNVPAFSENDETSNHKVYTTGDGLKGRTNTWPSPIDNEDFRLSPDKGFSDYETREKMKGFGIAGGEKAYVNMRETESTNMFIRNKVYGEYETKDQLYNTPENAKGSPSRRQAVSCGPWGGNGGSLFDDGVYTGVREIHLARSAGSVVSIKVCYDMNGQAVWGDKNGGTGGFRLDKITLDYPDDFLTHISGYYGSTILRGPTVVKSLTFYTNMKKYGPFGDEQGTYFSSGQKDGVIVGFHGRKGCFLDCIGVHFLEGKQSSPRRCFDIYSTTTDMTYNDQKVVPRPAKGPTPRGPGLLPPGMVKSSGGDGGSTWDDGVFTGIKKIFLAKGDEAIYAIQIEYDRNGQSMWSVKHGSNNEGSSHVIQFEYPHEVLTCISGYYGPIRGDECKKVVKSLTFHTNRGRHGPYGEEIGTYFTSGKTEGKIVGFHGKSGFYLYAIGVHTQHWLNNRVEQRPIKMMLNRIFS</sequence>
<dbReference type="SMART" id="SM00915">
    <property type="entry name" value="Jacalin"/>
    <property type="match status" value="3"/>
</dbReference>
<comment type="caution">
    <text evidence="5">The sequence shown here is derived from an EMBL/GenBank/DDBJ whole genome shotgun (WGS) entry which is preliminary data.</text>
</comment>
<dbReference type="GO" id="GO:0005537">
    <property type="term" value="F:D-mannose binding"/>
    <property type="evidence" value="ECO:0007669"/>
    <property type="project" value="UniProtKB-ARBA"/>
</dbReference>
<dbReference type="AlphaFoldDB" id="A0AA87ZLZ3"/>
<gene>
    <name evidence="5" type="ORF">TIFTF001_005411</name>
</gene>
<dbReference type="FunFam" id="2.100.10.30:FF:000001">
    <property type="entry name" value="Jacalin-related lectin 33"/>
    <property type="match status" value="3"/>
</dbReference>
<dbReference type="PROSITE" id="PS51752">
    <property type="entry name" value="JACALIN_LECTIN"/>
    <property type="match status" value="3"/>
</dbReference>
<evidence type="ECO:0000313" key="6">
    <source>
        <dbReference type="Proteomes" id="UP001187192"/>
    </source>
</evidence>
<comment type="similarity">
    <text evidence="1">Belongs to the jacalin lectin family.</text>
</comment>
<dbReference type="PANTHER" id="PTHR47293">
    <property type="entry name" value="JACALIN-RELATED LECTIN 3"/>
    <property type="match status" value="1"/>
</dbReference>
<proteinExistence type="inferred from homology"/>
<evidence type="ECO:0000313" key="5">
    <source>
        <dbReference type="EMBL" id="GMN35630.1"/>
    </source>
</evidence>
<dbReference type="SUPFAM" id="SSF51101">
    <property type="entry name" value="Mannose-binding lectins"/>
    <property type="match status" value="3"/>
</dbReference>
<dbReference type="InterPro" id="IPR036404">
    <property type="entry name" value="Jacalin-like_lectin_dom_sf"/>
</dbReference>
<keyword evidence="2" id="KW-0430">Lectin</keyword>
<feature type="domain" description="Jacalin-type lectin" evidence="4">
    <location>
        <begin position="8"/>
        <end position="150"/>
    </location>
</feature>
<evidence type="ECO:0000256" key="1">
    <source>
        <dbReference type="ARBA" id="ARBA00006568"/>
    </source>
</evidence>
<dbReference type="Proteomes" id="UP001187192">
    <property type="component" value="Unassembled WGS sequence"/>
</dbReference>
<evidence type="ECO:0000256" key="2">
    <source>
        <dbReference type="ARBA" id="ARBA00022734"/>
    </source>
</evidence>
<keyword evidence="6" id="KW-1185">Reference proteome</keyword>
<evidence type="ECO:0000256" key="3">
    <source>
        <dbReference type="SAM" id="MobiDB-lite"/>
    </source>
</evidence>
<accession>A0AA87ZLZ3</accession>
<organism evidence="5 6">
    <name type="scientific">Ficus carica</name>
    <name type="common">Common fig</name>
    <dbReference type="NCBI Taxonomy" id="3494"/>
    <lineage>
        <taxon>Eukaryota</taxon>
        <taxon>Viridiplantae</taxon>
        <taxon>Streptophyta</taxon>
        <taxon>Embryophyta</taxon>
        <taxon>Tracheophyta</taxon>
        <taxon>Spermatophyta</taxon>
        <taxon>Magnoliopsida</taxon>
        <taxon>eudicotyledons</taxon>
        <taxon>Gunneridae</taxon>
        <taxon>Pentapetalae</taxon>
        <taxon>rosids</taxon>
        <taxon>fabids</taxon>
        <taxon>Rosales</taxon>
        <taxon>Moraceae</taxon>
        <taxon>Ficeae</taxon>
        <taxon>Ficus</taxon>
    </lineage>
</organism>
<evidence type="ECO:0000259" key="4">
    <source>
        <dbReference type="PROSITE" id="PS51752"/>
    </source>
</evidence>
<feature type="domain" description="Jacalin-type lectin" evidence="4">
    <location>
        <begin position="537"/>
        <end position="681"/>
    </location>
</feature>
<dbReference type="PANTHER" id="PTHR47293:SF68">
    <property type="entry name" value="JACALIN-RELATED LECTIN 3"/>
    <property type="match status" value="1"/>
</dbReference>
<feature type="domain" description="Jacalin-type lectin" evidence="4">
    <location>
        <begin position="350"/>
        <end position="493"/>
    </location>
</feature>
<dbReference type="Gene3D" id="2.100.10.30">
    <property type="entry name" value="Jacalin-like lectin domain"/>
    <property type="match status" value="3"/>
</dbReference>